<keyword evidence="2" id="KW-0472">Membrane</keyword>
<evidence type="ECO:0000256" key="2">
    <source>
        <dbReference type="SAM" id="Phobius"/>
    </source>
</evidence>
<feature type="transmembrane region" description="Helical" evidence="2">
    <location>
        <begin position="67"/>
        <end position="84"/>
    </location>
</feature>
<dbReference type="Proteomes" id="UP001454036">
    <property type="component" value="Unassembled WGS sequence"/>
</dbReference>
<sequence>MMWCRNTSKWTFISNFTNEFISSTTADEPETPTTVSVPPIPSGTESKTVPATNVSTFRGTIISSSSFTISMLALFLSGCASVMINA</sequence>
<accession>A0AAV3RM47</accession>
<evidence type="ECO:0000313" key="4">
    <source>
        <dbReference type="Proteomes" id="UP001454036"/>
    </source>
</evidence>
<reference evidence="3 4" key="1">
    <citation type="submission" date="2024-01" db="EMBL/GenBank/DDBJ databases">
        <title>The complete chloroplast genome sequence of Lithospermum erythrorhizon: insights into the phylogenetic relationship among Boraginaceae species and the maternal lineages of purple gromwells.</title>
        <authorList>
            <person name="Okada T."/>
            <person name="Watanabe K."/>
        </authorList>
    </citation>
    <scope>NUCLEOTIDE SEQUENCE [LARGE SCALE GENOMIC DNA]</scope>
</reference>
<keyword evidence="2" id="KW-1133">Transmembrane helix</keyword>
<dbReference type="EMBL" id="BAABME010009574">
    <property type="protein sequence ID" value="GAA0175407.1"/>
    <property type="molecule type" value="Genomic_DNA"/>
</dbReference>
<dbReference type="AlphaFoldDB" id="A0AAV3RM47"/>
<name>A0AAV3RM47_LITER</name>
<organism evidence="3 4">
    <name type="scientific">Lithospermum erythrorhizon</name>
    <name type="common">Purple gromwell</name>
    <name type="synonym">Lithospermum officinale var. erythrorhizon</name>
    <dbReference type="NCBI Taxonomy" id="34254"/>
    <lineage>
        <taxon>Eukaryota</taxon>
        <taxon>Viridiplantae</taxon>
        <taxon>Streptophyta</taxon>
        <taxon>Embryophyta</taxon>
        <taxon>Tracheophyta</taxon>
        <taxon>Spermatophyta</taxon>
        <taxon>Magnoliopsida</taxon>
        <taxon>eudicotyledons</taxon>
        <taxon>Gunneridae</taxon>
        <taxon>Pentapetalae</taxon>
        <taxon>asterids</taxon>
        <taxon>lamiids</taxon>
        <taxon>Boraginales</taxon>
        <taxon>Boraginaceae</taxon>
        <taxon>Boraginoideae</taxon>
        <taxon>Lithospermeae</taxon>
        <taxon>Lithospermum</taxon>
    </lineage>
</organism>
<keyword evidence="4" id="KW-1185">Reference proteome</keyword>
<feature type="region of interest" description="Disordered" evidence="1">
    <location>
        <begin position="24"/>
        <end position="47"/>
    </location>
</feature>
<comment type="caution">
    <text evidence="3">The sequence shown here is derived from an EMBL/GenBank/DDBJ whole genome shotgun (WGS) entry which is preliminary data.</text>
</comment>
<proteinExistence type="predicted"/>
<keyword evidence="2" id="KW-0812">Transmembrane</keyword>
<gene>
    <name evidence="3" type="ORF">LIER_28587</name>
</gene>
<evidence type="ECO:0000256" key="1">
    <source>
        <dbReference type="SAM" id="MobiDB-lite"/>
    </source>
</evidence>
<protein>
    <submittedName>
        <fullName evidence="3">Uncharacterized protein</fullName>
    </submittedName>
</protein>
<evidence type="ECO:0000313" key="3">
    <source>
        <dbReference type="EMBL" id="GAA0175407.1"/>
    </source>
</evidence>